<organism evidence="8 9">
    <name type="scientific">Arthrobacter livingstonensis</name>
    <dbReference type="NCBI Taxonomy" id="670078"/>
    <lineage>
        <taxon>Bacteria</taxon>
        <taxon>Bacillati</taxon>
        <taxon>Actinomycetota</taxon>
        <taxon>Actinomycetes</taxon>
        <taxon>Micrococcales</taxon>
        <taxon>Micrococcaceae</taxon>
        <taxon>Arthrobacter</taxon>
    </lineage>
</organism>
<dbReference type="GO" id="GO:0005886">
    <property type="term" value="C:plasma membrane"/>
    <property type="evidence" value="ECO:0007669"/>
    <property type="project" value="UniProtKB-SubCell"/>
</dbReference>
<dbReference type="CDD" id="cd03230">
    <property type="entry name" value="ABC_DR_subfamily_A"/>
    <property type="match status" value="1"/>
</dbReference>
<feature type="compositionally biased region" description="Basic residues" evidence="6">
    <location>
        <begin position="1"/>
        <end position="12"/>
    </location>
</feature>
<dbReference type="SUPFAM" id="SSF52540">
    <property type="entry name" value="P-loop containing nucleoside triphosphate hydrolases"/>
    <property type="match status" value="1"/>
</dbReference>
<dbReference type="AlphaFoldDB" id="A0A2V5LU95"/>
<evidence type="ECO:0000256" key="1">
    <source>
        <dbReference type="ARBA" id="ARBA00004202"/>
    </source>
</evidence>
<dbReference type="InterPro" id="IPR017871">
    <property type="entry name" value="ABC_transporter-like_CS"/>
</dbReference>
<dbReference type="PANTHER" id="PTHR42711:SF17">
    <property type="entry name" value="ABC TRANSPORTER ATP-BINDING PROTEIN"/>
    <property type="match status" value="1"/>
</dbReference>
<dbReference type="InterPro" id="IPR003593">
    <property type="entry name" value="AAA+_ATPase"/>
</dbReference>
<dbReference type="Pfam" id="PF00005">
    <property type="entry name" value="ABC_tran"/>
    <property type="match status" value="1"/>
</dbReference>
<dbReference type="PROSITE" id="PS00211">
    <property type="entry name" value="ABC_TRANSPORTER_1"/>
    <property type="match status" value="1"/>
</dbReference>
<evidence type="ECO:0000256" key="3">
    <source>
        <dbReference type="ARBA" id="ARBA00022741"/>
    </source>
</evidence>
<dbReference type="SMART" id="SM00382">
    <property type="entry name" value="AAA"/>
    <property type="match status" value="1"/>
</dbReference>
<dbReference type="GO" id="GO:0046677">
    <property type="term" value="P:response to antibiotic"/>
    <property type="evidence" value="ECO:0007669"/>
    <property type="project" value="UniProtKB-KW"/>
</dbReference>
<proteinExistence type="predicted"/>
<evidence type="ECO:0000256" key="4">
    <source>
        <dbReference type="ARBA" id="ARBA00022840"/>
    </source>
</evidence>
<feature type="region of interest" description="Disordered" evidence="6">
    <location>
        <begin position="1"/>
        <end position="31"/>
    </location>
</feature>
<dbReference type="PROSITE" id="PS50893">
    <property type="entry name" value="ABC_TRANSPORTER_2"/>
    <property type="match status" value="1"/>
</dbReference>
<name>A0A2V5LU95_9MICC</name>
<protein>
    <submittedName>
        <fullName evidence="8">Sulfate ABC transporter ATP-binding protein</fullName>
    </submittedName>
</protein>
<evidence type="ECO:0000259" key="7">
    <source>
        <dbReference type="PROSITE" id="PS50893"/>
    </source>
</evidence>
<keyword evidence="9" id="KW-1185">Reference proteome</keyword>
<dbReference type="RefSeq" id="WP_110502398.1">
    <property type="nucleotide sequence ID" value="NZ_QJVD01000024.1"/>
</dbReference>
<comment type="subcellular location">
    <subcellularLocation>
        <location evidence="1">Cell membrane</location>
        <topology evidence="1">Peripheral membrane protein</topology>
    </subcellularLocation>
</comment>
<keyword evidence="5" id="KW-0046">Antibiotic resistance</keyword>
<evidence type="ECO:0000256" key="5">
    <source>
        <dbReference type="ARBA" id="ARBA00023251"/>
    </source>
</evidence>
<dbReference type="PANTHER" id="PTHR42711">
    <property type="entry name" value="ABC TRANSPORTER ATP-BINDING PROTEIN"/>
    <property type="match status" value="1"/>
</dbReference>
<evidence type="ECO:0000313" key="9">
    <source>
        <dbReference type="Proteomes" id="UP000247832"/>
    </source>
</evidence>
<gene>
    <name evidence="8" type="ORF">CVV68_18065</name>
</gene>
<keyword evidence="4 8" id="KW-0067">ATP-binding</keyword>
<sequence>MNKTTSHTRTRTGRHEGPDTQQQPAVSLGGVDKNYGPVAAVRELNLQIDRGETVALLGPNGAGKSTTVAVMLGLTAPDAGHVAICGTAPRAAVLRGRIAAMLQDAGFMPGVTVSELLTLGSRLYPHPLGVGETLELAQLSTLARRRVNRLSGGQSQRLRFALAAVANPEVLVLDEPTTALDVTGRAEFWQAMRAYSSTGRTLLFATHYLEEVSENAGRAVVMMGGSVIADGTPEAIRRLAGLSTIRFSLDPDAGARRQLEALPGACDVELSGNRASVRTGDPDTTIRALVASTIAWRNLEVAAPTLDDSFRILTKDPS</sequence>
<keyword evidence="3" id="KW-0547">Nucleotide-binding</keyword>
<evidence type="ECO:0000256" key="2">
    <source>
        <dbReference type="ARBA" id="ARBA00022448"/>
    </source>
</evidence>
<evidence type="ECO:0000313" key="8">
    <source>
        <dbReference type="EMBL" id="PYI65476.1"/>
    </source>
</evidence>
<feature type="domain" description="ABC transporter" evidence="7">
    <location>
        <begin position="26"/>
        <end position="249"/>
    </location>
</feature>
<reference evidence="8 9" key="1">
    <citation type="submission" date="2018-05" db="EMBL/GenBank/DDBJ databases">
        <title>Genetic diversity of glacier-inhabiting Cryobacterium bacteria in China and description of Cryobacterium mengkeensis sp. nov. and Arthrobacter glacialis sp. nov.</title>
        <authorList>
            <person name="Liu Q."/>
            <person name="Xin Y.-H."/>
        </authorList>
    </citation>
    <scope>NUCLEOTIDE SEQUENCE [LARGE SCALE GENOMIC DNA]</scope>
    <source>
        <strain evidence="8 9">LI2</strain>
    </source>
</reference>
<dbReference type="Gene3D" id="3.40.50.300">
    <property type="entry name" value="P-loop containing nucleotide triphosphate hydrolases"/>
    <property type="match status" value="1"/>
</dbReference>
<dbReference type="OrthoDB" id="9804819at2"/>
<comment type="caution">
    <text evidence="8">The sequence shown here is derived from an EMBL/GenBank/DDBJ whole genome shotgun (WGS) entry which is preliminary data.</text>
</comment>
<dbReference type="InterPro" id="IPR003439">
    <property type="entry name" value="ABC_transporter-like_ATP-bd"/>
</dbReference>
<dbReference type="GO" id="GO:0005524">
    <property type="term" value="F:ATP binding"/>
    <property type="evidence" value="ECO:0007669"/>
    <property type="project" value="UniProtKB-KW"/>
</dbReference>
<dbReference type="InterPro" id="IPR050763">
    <property type="entry name" value="ABC_transporter_ATP-binding"/>
</dbReference>
<dbReference type="Proteomes" id="UP000247832">
    <property type="component" value="Unassembled WGS sequence"/>
</dbReference>
<accession>A0A2V5LU95</accession>
<dbReference type="GO" id="GO:0016887">
    <property type="term" value="F:ATP hydrolysis activity"/>
    <property type="evidence" value="ECO:0007669"/>
    <property type="project" value="InterPro"/>
</dbReference>
<evidence type="ECO:0000256" key="6">
    <source>
        <dbReference type="SAM" id="MobiDB-lite"/>
    </source>
</evidence>
<keyword evidence="2" id="KW-0813">Transport</keyword>
<dbReference type="InterPro" id="IPR027417">
    <property type="entry name" value="P-loop_NTPase"/>
</dbReference>
<dbReference type="EMBL" id="QJVD01000024">
    <property type="protein sequence ID" value="PYI65476.1"/>
    <property type="molecule type" value="Genomic_DNA"/>
</dbReference>